<dbReference type="Proteomes" id="UP000499080">
    <property type="component" value="Unassembled WGS sequence"/>
</dbReference>
<keyword evidence="2" id="KW-1185">Reference proteome</keyword>
<evidence type="ECO:0000313" key="2">
    <source>
        <dbReference type="Proteomes" id="UP000499080"/>
    </source>
</evidence>
<comment type="caution">
    <text evidence="1">The sequence shown here is derived from an EMBL/GenBank/DDBJ whole genome shotgun (WGS) entry which is preliminary data.</text>
</comment>
<sequence length="129" mass="14638">MHSKHPLPLPVFRRSLLEVRLIFFLEPQRMVLARGFVGRLERSGGISVSSRTSKEAGLLIDALVQFLRAVVDCVCVMGTVRLMHLTSHTSSIDLQMVSLKQLMEHVVDLILSFLRYQSCRSQFMIPLCP</sequence>
<dbReference type="AlphaFoldDB" id="A0A4Y2MQX0"/>
<name>A0A4Y2MQX0_ARAVE</name>
<organism evidence="1 2">
    <name type="scientific">Araneus ventricosus</name>
    <name type="common">Orbweaver spider</name>
    <name type="synonym">Epeira ventricosa</name>
    <dbReference type="NCBI Taxonomy" id="182803"/>
    <lineage>
        <taxon>Eukaryota</taxon>
        <taxon>Metazoa</taxon>
        <taxon>Ecdysozoa</taxon>
        <taxon>Arthropoda</taxon>
        <taxon>Chelicerata</taxon>
        <taxon>Arachnida</taxon>
        <taxon>Araneae</taxon>
        <taxon>Araneomorphae</taxon>
        <taxon>Entelegynae</taxon>
        <taxon>Araneoidea</taxon>
        <taxon>Araneidae</taxon>
        <taxon>Araneus</taxon>
    </lineage>
</organism>
<protein>
    <submittedName>
        <fullName evidence="1">Uncharacterized protein</fullName>
    </submittedName>
</protein>
<gene>
    <name evidence="1" type="ORF">AVEN_43608_1</name>
</gene>
<evidence type="ECO:0000313" key="1">
    <source>
        <dbReference type="EMBL" id="GBN29515.1"/>
    </source>
</evidence>
<reference evidence="1 2" key="1">
    <citation type="journal article" date="2019" name="Sci. Rep.">
        <title>Orb-weaving spider Araneus ventricosus genome elucidates the spidroin gene catalogue.</title>
        <authorList>
            <person name="Kono N."/>
            <person name="Nakamura H."/>
            <person name="Ohtoshi R."/>
            <person name="Moran D.A.P."/>
            <person name="Shinohara A."/>
            <person name="Yoshida Y."/>
            <person name="Fujiwara M."/>
            <person name="Mori M."/>
            <person name="Tomita M."/>
            <person name="Arakawa K."/>
        </authorList>
    </citation>
    <scope>NUCLEOTIDE SEQUENCE [LARGE SCALE GENOMIC DNA]</scope>
</reference>
<proteinExistence type="predicted"/>
<dbReference type="EMBL" id="BGPR01007786">
    <property type="protein sequence ID" value="GBN29515.1"/>
    <property type="molecule type" value="Genomic_DNA"/>
</dbReference>
<accession>A0A4Y2MQX0</accession>